<keyword evidence="3" id="KW-1185">Reference proteome</keyword>
<name>A0A0C2X8Z5_AMAMK</name>
<sequence length="135" mass="14706">MQDTSIEHQGTQILGGKRRDLSKVHTTEERMVRWRRPGIRWSIRKVLHPLWYVMPVLVPSDTNAPDSRACIKSRSPFGISSKSLPPLIPKNSSPSHCILFAQKSAPQNTESSSGGGVFGNVSGSASPSASSQTHT</sequence>
<evidence type="ECO:0000313" key="3">
    <source>
        <dbReference type="Proteomes" id="UP000054549"/>
    </source>
</evidence>
<evidence type="ECO:0000256" key="1">
    <source>
        <dbReference type="SAM" id="MobiDB-lite"/>
    </source>
</evidence>
<accession>A0A0C2X8Z5</accession>
<proteinExistence type="predicted"/>
<dbReference type="Proteomes" id="UP000054549">
    <property type="component" value="Unassembled WGS sequence"/>
</dbReference>
<protein>
    <submittedName>
        <fullName evidence="2">Uncharacterized protein</fullName>
    </submittedName>
</protein>
<dbReference type="EMBL" id="KN818240">
    <property type="protein sequence ID" value="KIL65786.1"/>
    <property type="molecule type" value="Genomic_DNA"/>
</dbReference>
<dbReference type="HOGENOM" id="CLU_1885244_0_0_1"/>
<dbReference type="InParanoid" id="A0A0C2X8Z5"/>
<dbReference type="AlphaFoldDB" id="A0A0C2X8Z5"/>
<reference evidence="2 3" key="1">
    <citation type="submission" date="2014-04" db="EMBL/GenBank/DDBJ databases">
        <title>Evolutionary Origins and Diversification of the Mycorrhizal Mutualists.</title>
        <authorList>
            <consortium name="DOE Joint Genome Institute"/>
            <consortium name="Mycorrhizal Genomics Consortium"/>
            <person name="Kohler A."/>
            <person name="Kuo A."/>
            <person name="Nagy L.G."/>
            <person name="Floudas D."/>
            <person name="Copeland A."/>
            <person name="Barry K.W."/>
            <person name="Cichocki N."/>
            <person name="Veneault-Fourrey C."/>
            <person name="LaButti K."/>
            <person name="Lindquist E.A."/>
            <person name="Lipzen A."/>
            <person name="Lundell T."/>
            <person name="Morin E."/>
            <person name="Murat C."/>
            <person name="Riley R."/>
            <person name="Ohm R."/>
            <person name="Sun H."/>
            <person name="Tunlid A."/>
            <person name="Henrissat B."/>
            <person name="Grigoriev I.V."/>
            <person name="Hibbett D.S."/>
            <person name="Martin F."/>
        </authorList>
    </citation>
    <scope>NUCLEOTIDE SEQUENCE [LARGE SCALE GENOMIC DNA]</scope>
    <source>
        <strain evidence="2 3">Koide BX008</strain>
    </source>
</reference>
<feature type="region of interest" description="Disordered" evidence="1">
    <location>
        <begin position="101"/>
        <end position="135"/>
    </location>
</feature>
<feature type="compositionally biased region" description="Low complexity" evidence="1">
    <location>
        <begin position="119"/>
        <end position="135"/>
    </location>
</feature>
<gene>
    <name evidence="2" type="ORF">M378DRAFT_161807</name>
</gene>
<evidence type="ECO:0000313" key="2">
    <source>
        <dbReference type="EMBL" id="KIL65786.1"/>
    </source>
</evidence>
<organism evidence="2 3">
    <name type="scientific">Amanita muscaria (strain Koide BX008)</name>
    <dbReference type="NCBI Taxonomy" id="946122"/>
    <lineage>
        <taxon>Eukaryota</taxon>
        <taxon>Fungi</taxon>
        <taxon>Dikarya</taxon>
        <taxon>Basidiomycota</taxon>
        <taxon>Agaricomycotina</taxon>
        <taxon>Agaricomycetes</taxon>
        <taxon>Agaricomycetidae</taxon>
        <taxon>Agaricales</taxon>
        <taxon>Pluteineae</taxon>
        <taxon>Amanitaceae</taxon>
        <taxon>Amanita</taxon>
    </lineage>
</organism>